<dbReference type="PANTHER" id="PTHR21248">
    <property type="entry name" value="CARDIOLIPIN SYNTHASE"/>
    <property type="match status" value="1"/>
</dbReference>
<dbReference type="Pfam" id="PF13091">
    <property type="entry name" value="PLDc_2"/>
    <property type="match status" value="2"/>
</dbReference>
<dbReference type="InterPro" id="IPR001736">
    <property type="entry name" value="PLipase_D/transphosphatidylase"/>
</dbReference>
<dbReference type="EC" id="2.7.8.-" evidence="2"/>
<dbReference type="Gene3D" id="3.30.870.10">
    <property type="entry name" value="Endonuclease Chain A"/>
    <property type="match status" value="2"/>
</dbReference>
<evidence type="ECO:0000259" key="1">
    <source>
        <dbReference type="PROSITE" id="PS50035"/>
    </source>
</evidence>
<organism evidence="2">
    <name type="scientific">Schaalia odontolytica</name>
    <dbReference type="NCBI Taxonomy" id="1660"/>
    <lineage>
        <taxon>Bacteria</taxon>
        <taxon>Bacillati</taxon>
        <taxon>Actinomycetota</taxon>
        <taxon>Actinomycetes</taxon>
        <taxon>Actinomycetales</taxon>
        <taxon>Actinomycetaceae</taxon>
        <taxon>Schaalia</taxon>
    </lineage>
</organism>
<feature type="domain" description="PLD phosphodiesterase" evidence="1">
    <location>
        <begin position="333"/>
        <end position="360"/>
    </location>
</feature>
<dbReference type="GO" id="GO:0032049">
    <property type="term" value="P:cardiolipin biosynthetic process"/>
    <property type="evidence" value="ECO:0007669"/>
    <property type="project" value="UniProtKB-ARBA"/>
</dbReference>
<name>A0A6N2R372_9ACTO</name>
<accession>A0A6N2R372</accession>
<gene>
    <name evidence="2" type="primary">clsA</name>
    <name evidence="2" type="ORF">AOLFYP35_00147</name>
</gene>
<protein>
    <submittedName>
        <fullName evidence="2">Major cardiolipin synthase ClsA</fullName>
        <ecNumber evidence="2">2.7.8.-</ecNumber>
    </submittedName>
</protein>
<dbReference type="InterPro" id="IPR025202">
    <property type="entry name" value="PLD-like_dom"/>
</dbReference>
<dbReference type="AlphaFoldDB" id="A0A6N2R372"/>
<dbReference type="PANTHER" id="PTHR21248:SF22">
    <property type="entry name" value="PHOSPHOLIPASE D"/>
    <property type="match status" value="1"/>
</dbReference>
<sequence length="420" mass="48338">MSHHRLSFSSRTLKALKITGAALVGAQAAALIGIHIVDKLRKDRVPQVAGGFPTFPPLDTEVDGTDVRTYTEGTSLYEDMLEAITSAKDYIFFESYIWRSDTWGKRFKSALLAAAQRGVNVHIVYDGFAVMNQDPFFYVFPKTPHLYIRRFPEIRSGMFTFNLRKTGRDHRKIMVVDDHVAFVGGYNIGDPFALEWRDTHVRVTGEAVAELKYGFIDFWNHFKRRGQPKLPRTRAPKWDSDVSLAFNQPSRLLYPVRGLYIDAIDRAQRSIRITSAYFIPDREIFESLVHAARRGVRVQILIPEYSNHILADWVARPYHGPLLKEGVEIWLYQDAMIHSKTMTIDGVWSTVGTANIDRLSLQGNYEVNVQFRSQAFAATMDRIFELDLTNARKLSFTEWEKRSLLTRISERLLHPFEFIV</sequence>
<dbReference type="SUPFAM" id="SSF56024">
    <property type="entry name" value="Phospholipase D/nuclease"/>
    <property type="match status" value="2"/>
</dbReference>
<dbReference type="PROSITE" id="PS50035">
    <property type="entry name" value="PLD"/>
    <property type="match status" value="2"/>
</dbReference>
<evidence type="ECO:0000313" key="2">
    <source>
        <dbReference type="EMBL" id="VYS74581.1"/>
    </source>
</evidence>
<keyword evidence="2" id="KW-0808">Transferase</keyword>
<dbReference type="CDD" id="cd09110">
    <property type="entry name" value="PLDc_CLS_1"/>
    <property type="match status" value="1"/>
</dbReference>
<dbReference type="SMART" id="SM00155">
    <property type="entry name" value="PLDc"/>
    <property type="match status" value="2"/>
</dbReference>
<dbReference type="EMBL" id="CACRSM010000001">
    <property type="protein sequence ID" value="VYS74581.1"/>
    <property type="molecule type" value="Genomic_DNA"/>
</dbReference>
<proteinExistence type="predicted"/>
<dbReference type="GO" id="GO:0030572">
    <property type="term" value="F:phosphatidyltransferase activity"/>
    <property type="evidence" value="ECO:0007669"/>
    <property type="project" value="UniProtKB-ARBA"/>
</dbReference>
<dbReference type="CDD" id="cd09112">
    <property type="entry name" value="PLDc_CLS_2"/>
    <property type="match status" value="1"/>
</dbReference>
<reference evidence="2" key="1">
    <citation type="submission" date="2019-11" db="EMBL/GenBank/DDBJ databases">
        <authorList>
            <person name="Feng L."/>
        </authorList>
    </citation>
    <scope>NUCLEOTIDE SEQUENCE</scope>
    <source>
        <strain evidence="2">AodontolyticusLFYP35</strain>
    </source>
</reference>
<feature type="domain" description="PLD phosphodiesterase" evidence="1">
    <location>
        <begin position="165"/>
        <end position="192"/>
    </location>
</feature>